<dbReference type="EMBL" id="PVZG01000025">
    <property type="protein sequence ID" value="PRY20141.1"/>
    <property type="molecule type" value="Genomic_DNA"/>
</dbReference>
<keyword evidence="4" id="KW-0804">Transcription</keyword>
<dbReference type="OrthoDB" id="9809557at2"/>
<dbReference type="Proteomes" id="UP000239209">
    <property type="component" value="Unassembled WGS sequence"/>
</dbReference>
<evidence type="ECO:0000313" key="11">
    <source>
        <dbReference type="Proteomes" id="UP000239209"/>
    </source>
</evidence>
<dbReference type="CDD" id="cd06171">
    <property type="entry name" value="Sigma70_r4"/>
    <property type="match status" value="1"/>
</dbReference>
<evidence type="ECO:0000256" key="4">
    <source>
        <dbReference type="ARBA" id="ARBA00023163"/>
    </source>
</evidence>
<evidence type="ECO:0000259" key="6">
    <source>
        <dbReference type="Pfam" id="PF01740"/>
    </source>
</evidence>
<evidence type="ECO:0000256" key="3">
    <source>
        <dbReference type="ARBA" id="ARBA00023125"/>
    </source>
</evidence>
<keyword evidence="3" id="KW-0238">DNA-binding</keyword>
<comment type="caution">
    <text evidence="10">The sequence shown here is derived from an EMBL/GenBank/DDBJ whole genome shotgun (WGS) entry which is preliminary data.</text>
</comment>
<dbReference type="InterPro" id="IPR007624">
    <property type="entry name" value="RNA_pol_sigma70_r3"/>
</dbReference>
<feature type="compositionally biased region" description="Polar residues" evidence="5">
    <location>
        <begin position="398"/>
        <end position="410"/>
    </location>
</feature>
<evidence type="ECO:0000313" key="10">
    <source>
        <dbReference type="EMBL" id="PRY20141.1"/>
    </source>
</evidence>
<proteinExistence type="predicted"/>
<keyword evidence="2" id="KW-0731">Sigma factor</keyword>
<feature type="domain" description="RNA polymerase sigma-70 region 2" evidence="8">
    <location>
        <begin position="48"/>
        <end position="116"/>
    </location>
</feature>
<dbReference type="SUPFAM" id="SSF52091">
    <property type="entry name" value="SpoIIaa-like"/>
    <property type="match status" value="1"/>
</dbReference>
<evidence type="ECO:0000259" key="9">
    <source>
        <dbReference type="Pfam" id="PF04545"/>
    </source>
</evidence>
<dbReference type="InterPro" id="IPR007627">
    <property type="entry name" value="RNA_pol_sigma70_r2"/>
</dbReference>
<evidence type="ECO:0000259" key="7">
    <source>
        <dbReference type="Pfam" id="PF04539"/>
    </source>
</evidence>
<dbReference type="Gene3D" id="1.20.120.1810">
    <property type="match status" value="1"/>
</dbReference>
<feature type="compositionally biased region" description="Basic residues" evidence="5">
    <location>
        <begin position="416"/>
        <end position="427"/>
    </location>
</feature>
<feature type="region of interest" description="Disordered" evidence="5">
    <location>
        <begin position="384"/>
        <end position="467"/>
    </location>
</feature>
<dbReference type="Pfam" id="PF01740">
    <property type="entry name" value="STAS"/>
    <property type="match status" value="1"/>
</dbReference>
<keyword evidence="1" id="KW-0805">Transcription regulation</keyword>
<dbReference type="InterPro" id="IPR007630">
    <property type="entry name" value="RNA_pol_sigma70_r4"/>
</dbReference>
<dbReference type="Gene3D" id="3.30.750.24">
    <property type="entry name" value="STAS domain"/>
    <property type="match status" value="1"/>
</dbReference>
<feature type="compositionally biased region" description="Polar residues" evidence="5">
    <location>
        <begin position="453"/>
        <end position="467"/>
    </location>
</feature>
<dbReference type="Pfam" id="PF04545">
    <property type="entry name" value="Sigma70_r4"/>
    <property type="match status" value="1"/>
</dbReference>
<feature type="compositionally biased region" description="Basic residues" evidence="5">
    <location>
        <begin position="495"/>
        <end position="507"/>
    </location>
</feature>
<feature type="region of interest" description="Disordered" evidence="5">
    <location>
        <begin position="488"/>
        <end position="554"/>
    </location>
</feature>
<organism evidence="10 11">
    <name type="scientific">Pseudosporangium ferrugineum</name>
    <dbReference type="NCBI Taxonomy" id="439699"/>
    <lineage>
        <taxon>Bacteria</taxon>
        <taxon>Bacillati</taxon>
        <taxon>Actinomycetota</taxon>
        <taxon>Actinomycetes</taxon>
        <taxon>Micromonosporales</taxon>
        <taxon>Micromonosporaceae</taxon>
        <taxon>Pseudosporangium</taxon>
    </lineage>
</organism>
<keyword evidence="11" id="KW-1185">Reference proteome</keyword>
<dbReference type="CDD" id="cd07043">
    <property type="entry name" value="STAS_anti-anti-sigma_factors"/>
    <property type="match status" value="1"/>
</dbReference>
<dbReference type="AlphaFoldDB" id="A0A2T0RG90"/>
<dbReference type="InterPro" id="IPR013325">
    <property type="entry name" value="RNA_pol_sigma_r2"/>
</dbReference>
<dbReference type="SUPFAM" id="SSF88659">
    <property type="entry name" value="Sigma3 and sigma4 domains of RNA polymerase sigma factors"/>
    <property type="match status" value="2"/>
</dbReference>
<evidence type="ECO:0000256" key="2">
    <source>
        <dbReference type="ARBA" id="ARBA00023082"/>
    </source>
</evidence>
<gene>
    <name evidence="10" type="ORF">CLV70_12522</name>
</gene>
<dbReference type="Pfam" id="PF04542">
    <property type="entry name" value="Sigma70_r2"/>
    <property type="match status" value="1"/>
</dbReference>
<evidence type="ECO:0000256" key="1">
    <source>
        <dbReference type="ARBA" id="ARBA00023015"/>
    </source>
</evidence>
<feature type="compositionally biased region" description="Pro residues" evidence="5">
    <location>
        <begin position="510"/>
        <end position="523"/>
    </location>
</feature>
<feature type="domain" description="RNA polymerase sigma-70 region 4" evidence="9">
    <location>
        <begin position="213"/>
        <end position="261"/>
    </location>
</feature>
<name>A0A2T0RG90_9ACTN</name>
<sequence>MSSLAAPVAEAPATDAAARDRATVEAIRSMHAAECRPAERRRLRELVIRRQLPLARHLARGYADRGEPVEDLVQVAALALVKAVDGFDPERGTSFAAYAYPTILGELKRHFRDRSWSVHVPRQLQERCLEVTRARADLVQRLHRAPTAGEIAEVLGIPEADVRTATATTSAYRADSLNRPVGSAEDPCEQQELLGDPDGNFEHTDDRITLQPALAELPERARHAVCRYFFDNRTQDEIAAELHTSQMSVSRLLTQALAHLKSWLSPSPPPGNATGGMRVYTYEPRQGCLVATVGAPAGVTALGELRDALIRILIGRRPGTLVVDLRRLPQASPVIARALLDTYRAAGHVGARVCVVNVAADLLALLRRTGVARLLPCRGVPAERAARGSNAPDAGRNSEPSMPAATNGSAPTAVPPRHRVLAHRQRPATHAAPSCPRPVGGRRRGNAGPASHRATSTTSERSPWTTRSPLMTAAPLARALALAANEGLAAGGPSRNRRRLRGRRVSGRSRPPPSSGGRPPPPRFIGVVSRQRPAKVCNETPPASTNRVQLPAAG</sequence>
<evidence type="ECO:0000259" key="8">
    <source>
        <dbReference type="Pfam" id="PF04542"/>
    </source>
</evidence>
<dbReference type="GO" id="GO:0006352">
    <property type="term" value="P:DNA-templated transcription initiation"/>
    <property type="evidence" value="ECO:0007669"/>
    <property type="project" value="InterPro"/>
</dbReference>
<dbReference type="Gene3D" id="1.10.10.10">
    <property type="entry name" value="Winged helix-like DNA-binding domain superfamily/Winged helix DNA-binding domain"/>
    <property type="match status" value="2"/>
</dbReference>
<dbReference type="InterPro" id="IPR036513">
    <property type="entry name" value="STAS_dom_sf"/>
</dbReference>
<dbReference type="InterPro" id="IPR036388">
    <property type="entry name" value="WH-like_DNA-bd_sf"/>
</dbReference>
<dbReference type="PANTHER" id="PTHR30385">
    <property type="entry name" value="SIGMA FACTOR F FLAGELLAR"/>
    <property type="match status" value="1"/>
</dbReference>
<dbReference type="GO" id="GO:0016987">
    <property type="term" value="F:sigma factor activity"/>
    <property type="evidence" value="ECO:0007669"/>
    <property type="project" value="UniProtKB-KW"/>
</dbReference>
<dbReference type="GO" id="GO:0003677">
    <property type="term" value="F:DNA binding"/>
    <property type="evidence" value="ECO:0007669"/>
    <property type="project" value="UniProtKB-KW"/>
</dbReference>
<dbReference type="RefSeq" id="WP_106130687.1">
    <property type="nucleotide sequence ID" value="NZ_PVZG01000025.1"/>
</dbReference>
<dbReference type="InterPro" id="IPR014284">
    <property type="entry name" value="RNA_pol_sigma-70_dom"/>
</dbReference>
<dbReference type="InterPro" id="IPR002645">
    <property type="entry name" value="STAS_dom"/>
</dbReference>
<accession>A0A2T0RG90</accession>
<dbReference type="PANTHER" id="PTHR30385:SF4">
    <property type="entry name" value="RNA POLYMERASE SIGMA-E FACTOR"/>
    <property type="match status" value="1"/>
</dbReference>
<dbReference type="NCBIfam" id="TIGR02937">
    <property type="entry name" value="sigma70-ECF"/>
    <property type="match status" value="1"/>
</dbReference>
<reference evidence="10 11" key="1">
    <citation type="submission" date="2018-03" db="EMBL/GenBank/DDBJ databases">
        <title>Genomic Encyclopedia of Archaeal and Bacterial Type Strains, Phase II (KMG-II): from individual species to whole genera.</title>
        <authorList>
            <person name="Goeker M."/>
        </authorList>
    </citation>
    <scope>NUCLEOTIDE SEQUENCE [LARGE SCALE GENOMIC DNA]</scope>
    <source>
        <strain evidence="10 11">DSM 45348</strain>
    </source>
</reference>
<feature type="domain" description="STAS" evidence="6">
    <location>
        <begin position="286"/>
        <end position="377"/>
    </location>
</feature>
<dbReference type="Pfam" id="PF04539">
    <property type="entry name" value="Sigma70_r3"/>
    <property type="match status" value="1"/>
</dbReference>
<evidence type="ECO:0000256" key="5">
    <source>
        <dbReference type="SAM" id="MobiDB-lite"/>
    </source>
</evidence>
<dbReference type="InterPro" id="IPR013324">
    <property type="entry name" value="RNA_pol_sigma_r3/r4-like"/>
</dbReference>
<feature type="domain" description="RNA polymerase sigma-70 region 3" evidence="7">
    <location>
        <begin position="129"/>
        <end position="187"/>
    </location>
</feature>
<dbReference type="SUPFAM" id="SSF88946">
    <property type="entry name" value="Sigma2 domain of RNA polymerase sigma factors"/>
    <property type="match status" value="1"/>
</dbReference>
<protein>
    <submittedName>
        <fullName evidence="10">RNA polymerase sigma-70 factor (Sigma-B/F/G subfamily)</fullName>
    </submittedName>
</protein>